<evidence type="ECO:0000313" key="3">
    <source>
        <dbReference type="Proteomes" id="UP001168821"/>
    </source>
</evidence>
<sequence>MRTVEPSPRRGVSVRSVHSDAPSSAGARFTVPPRACIHCANCSDPATTTCTPSSRAIGSRAVGRSRKSIVASTAGICGSVRCNSALRRGIGLPLTASPLFLSSRDGVGRTPRGRSAAWPLRDGPFAVLLGGGRLLAGLRAAAAHDFGLDGLDGAEPVAGVERGLGRLPRRPRGALGDGVDQGVSRSSHGAGPVQRLSGAHAAAAFTRRRTGRGFLRVVVTARNSNSSSKRAPYVLQIRAIAMGLAGPPLRSRCSTPTLSPVAAVCCS</sequence>
<proteinExistence type="predicted"/>
<feature type="region of interest" description="Disordered" evidence="1">
    <location>
        <begin position="164"/>
        <end position="193"/>
    </location>
</feature>
<organism evidence="2 3">
    <name type="scientific">Zophobas morio</name>
    <dbReference type="NCBI Taxonomy" id="2755281"/>
    <lineage>
        <taxon>Eukaryota</taxon>
        <taxon>Metazoa</taxon>
        <taxon>Ecdysozoa</taxon>
        <taxon>Arthropoda</taxon>
        <taxon>Hexapoda</taxon>
        <taxon>Insecta</taxon>
        <taxon>Pterygota</taxon>
        <taxon>Neoptera</taxon>
        <taxon>Endopterygota</taxon>
        <taxon>Coleoptera</taxon>
        <taxon>Polyphaga</taxon>
        <taxon>Cucujiformia</taxon>
        <taxon>Tenebrionidae</taxon>
        <taxon>Zophobas</taxon>
    </lineage>
</organism>
<evidence type="ECO:0000256" key="1">
    <source>
        <dbReference type="SAM" id="MobiDB-lite"/>
    </source>
</evidence>
<dbReference type="Proteomes" id="UP001168821">
    <property type="component" value="Unassembled WGS sequence"/>
</dbReference>
<comment type="caution">
    <text evidence="2">The sequence shown here is derived from an EMBL/GenBank/DDBJ whole genome shotgun (WGS) entry which is preliminary data.</text>
</comment>
<dbReference type="AlphaFoldDB" id="A0AA38LZ50"/>
<keyword evidence="3" id="KW-1185">Reference proteome</keyword>
<feature type="region of interest" description="Disordered" evidence="1">
    <location>
        <begin position="1"/>
        <end position="26"/>
    </location>
</feature>
<protein>
    <submittedName>
        <fullName evidence="2">Uncharacterized protein</fullName>
    </submittedName>
</protein>
<gene>
    <name evidence="2" type="ORF">Zmor_008829</name>
</gene>
<evidence type="ECO:0000313" key="2">
    <source>
        <dbReference type="EMBL" id="KAJ3617287.1"/>
    </source>
</evidence>
<accession>A0AA38LZ50</accession>
<reference evidence="2" key="1">
    <citation type="journal article" date="2023" name="G3 (Bethesda)">
        <title>Whole genome assemblies of Zophobas morio and Tenebrio molitor.</title>
        <authorList>
            <person name="Kaur S."/>
            <person name="Stinson S.A."/>
            <person name="diCenzo G.C."/>
        </authorList>
    </citation>
    <scope>NUCLEOTIDE SEQUENCE</scope>
    <source>
        <strain evidence="2">QUZm001</strain>
    </source>
</reference>
<dbReference type="EMBL" id="JALNTZ010002462">
    <property type="protein sequence ID" value="KAJ3617287.1"/>
    <property type="molecule type" value="Genomic_DNA"/>
</dbReference>
<name>A0AA38LZ50_9CUCU</name>